<dbReference type="OrthoDB" id="17098at2759"/>
<evidence type="ECO:0000256" key="12">
    <source>
        <dbReference type="SAM" id="Phobius"/>
    </source>
</evidence>
<keyword evidence="8 12" id="KW-1133">Transmembrane helix</keyword>
<evidence type="ECO:0000256" key="3">
    <source>
        <dbReference type="ARBA" id="ARBA00009731"/>
    </source>
</evidence>
<comment type="similarity">
    <text evidence="3">Belongs to the ALG14 family.</text>
</comment>
<sequence length="340" mass="36042">MTTTGAEAPPLALLIRNGLVIVLFLAILALSLRLLFVIGPLRPPPQPRYRGGTTTTNNTKPPTTTNASTNSNDSDPLAAYEIDDADTNANNAPQIPTLPTRPGHMLIVLGSGGHTAEMLAMLERLDAGTFVRSWGRRTWVVGEGDELSARRAREFEAGLVGRVRGGERGEGEGEGAGGGEGVRRRNVRVWDGEGEEEGGGGESGADTGTGTHTGTHALAPLPRARRIHQPLHSTPLTALYTLISALKLLQHNPPDMILTNGPATGAIVVLASVLLRVLGLADLHGLRTVYVESWARVRGLSLSGRLLVRLGLVDRFVVQWEGLLGKEGTGGRGEFRGVLV</sequence>
<evidence type="ECO:0000256" key="2">
    <source>
        <dbReference type="ARBA" id="ARBA00004590"/>
    </source>
</evidence>
<organism evidence="13 14">
    <name type="scientific">Aplosporella prunicola CBS 121167</name>
    <dbReference type="NCBI Taxonomy" id="1176127"/>
    <lineage>
        <taxon>Eukaryota</taxon>
        <taxon>Fungi</taxon>
        <taxon>Dikarya</taxon>
        <taxon>Ascomycota</taxon>
        <taxon>Pezizomycotina</taxon>
        <taxon>Dothideomycetes</taxon>
        <taxon>Dothideomycetes incertae sedis</taxon>
        <taxon>Botryosphaeriales</taxon>
        <taxon>Aplosporellaceae</taxon>
        <taxon>Aplosporella</taxon>
    </lineage>
</organism>
<dbReference type="GeneID" id="54301610"/>
<feature type="compositionally biased region" description="Low complexity" evidence="11">
    <location>
        <begin position="204"/>
        <end position="215"/>
    </location>
</feature>
<comment type="subcellular location">
    <subcellularLocation>
        <location evidence="1">Endoplasmic reticulum membrane</location>
        <topology evidence="1">Single-pass membrane protein</topology>
    </subcellularLocation>
    <subcellularLocation>
        <location evidence="2">Nucleus membrane</location>
        <topology evidence="2">Single-pass membrane protein</topology>
    </subcellularLocation>
</comment>
<dbReference type="Proteomes" id="UP000799438">
    <property type="component" value="Unassembled WGS sequence"/>
</dbReference>
<dbReference type="GO" id="GO:0043541">
    <property type="term" value="C:UDP-N-acetylglucosamine transferase complex"/>
    <property type="evidence" value="ECO:0007669"/>
    <property type="project" value="TreeGrafter"/>
</dbReference>
<accession>A0A6A6BDP2</accession>
<name>A0A6A6BDP2_9PEZI</name>
<dbReference type="Gene3D" id="3.40.50.2000">
    <property type="entry name" value="Glycogen Phosphorylase B"/>
    <property type="match status" value="1"/>
</dbReference>
<feature type="transmembrane region" description="Helical" evidence="12">
    <location>
        <begin position="20"/>
        <end position="41"/>
    </location>
</feature>
<dbReference type="PANTHER" id="PTHR12154">
    <property type="entry name" value="GLYCOSYL TRANSFERASE-RELATED"/>
    <property type="match status" value="1"/>
</dbReference>
<evidence type="ECO:0000256" key="1">
    <source>
        <dbReference type="ARBA" id="ARBA00004389"/>
    </source>
</evidence>
<dbReference type="GO" id="GO:0031965">
    <property type="term" value="C:nuclear membrane"/>
    <property type="evidence" value="ECO:0007669"/>
    <property type="project" value="UniProtKB-SubCell"/>
</dbReference>
<feature type="region of interest" description="Disordered" evidence="11">
    <location>
        <begin position="45"/>
        <end position="78"/>
    </location>
</feature>
<evidence type="ECO:0000256" key="9">
    <source>
        <dbReference type="ARBA" id="ARBA00023136"/>
    </source>
</evidence>
<proteinExistence type="inferred from homology"/>
<gene>
    <name evidence="13" type="ORF">K452DRAFT_317978</name>
</gene>
<dbReference type="RefSeq" id="XP_033398011.1">
    <property type="nucleotide sequence ID" value="XM_033544114.1"/>
</dbReference>
<keyword evidence="6 12" id="KW-0812">Transmembrane</keyword>
<keyword evidence="9 12" id="KW-0472">Membrane</keyword>
<reference evidence="13" key="1">
    <citation type="journal article" date="2020" name="Stud. Mycol.">
        <title>101 Dothideomycetes genomes: a test case for predicting lifestyles and emergence of pathogens.</title>
        <authorList>
            <person name="Haridas S."/>
            <person name="Albert R."/>
            <person name="Binder M."/>
            <person name="Bloem J."/>
            <person name="Labutti K."/>
            <person name="Salamov A."/>
            <person name="Andreopoulos B."/>
            <person name="Baker S."/>
            <person name="Barry K."/>
            <person name="Bills G."/>
            <person name="Bluhm B."/>
            <person name="Cannon C."/>
            <person name="Castanera R."/>
            <person name="Culley D."/>
            <person name="Daum C."/>
            <person name="Ezra D."/>
            <person name="Gonzalez J."/>
            <person name="Henrissat B."/>
            <person name="Kuo A."/>
            <person name="Liang C."/>
            <person name="Lipzen A."/>
            <person name="Lutzoni F."/>
            <person name="Magnuson J."/>
            <person name="Mondo S."/>
            <person name="Nolan M."/>
            <person name="Ohm R."/>
            <person name="Pangilinan J."/>
            <person name="Park H.-J."/>
            <person name="Ramirez L."/>
            <person name="Alfaro M."/>
            <person name="Sun H."/>
            <person name="Tritt A."/>
            <person name="Yoshinaga Y."/>
            <person name="Zwiers L.-H."/>
            <person name="Turgeon B."/>
            <person name="Goodwin S."/>
            <person name="Spatafora J."/>
            <person name="Crous P."/>
            <person name="Grigoriev I."/>
        </authorList>
    </citation>
    <scope>NUCLEOTIDE SEQUENCE</scope>
    <source>
        <strain evidence="13">CBS 121167</strain>
    </source>
</reference>
<evidence type="ECO:0000256" key="7">
    <source>
        <dbReference type="ARBA" id="ARBA00022824"/>
    </source>
</evidence>
<evidence type="ECO:0000256" key="4">
    <source>
        <dbReference type="ARBA" id="ARBA00011335"/>
    </source>
</evidence>
<dbReference type="AlphaFoldDB" id="A0A6A6BDP2"/>
<keyword evidence="14" id="KW-1185">Reference proteome</keyword>
<dbReference type="GO" id="GO:0006488">
    <property type="term" value="P:dolichol-linked oligosaccharide biosynthetic process"/>
    <property type="evidence" value="ECO:0007669"/>
    <property type="project" value="InterPro"/>
</dbReference>
<dbReference type="PANTHER" id="PTHR12154:SF4">
    <property type="entry name" value="UDP-N-ACETYLGLUCOSAMINE TRANSFERASE SUBUNIT ALG14 HOMOLOG"/>
    <property type="match status" value="1"/>
</dbReference>
<evidence type="ECO:0000256" key="8">
    <source>
        <dbReference type="ARBA" id="ARBA00022989"/>
    </source>
</evidence>
<evidence type="ECO:0000256" key="5">
    <source>
        <dbReference type="ARBA" id="ARBA00017467"/>
    </source>
</evidence>
<dbReference type="EMBL" id="ML995484">
    <property type="protein sequence ID" value="KAF2142299.1"/>
    <property type="molecule type" value="Genomic_DNA"/>
</dbReference>
<evidence type="ECO:0000256" key="6">
    <source>
        <dbReference type="ARBA" id="ARBA00022692"/>
    </source>
</evidence>
<protein>
    <recommendedName>
        <fullName evidence="5">UDP-N-acetylglucosamine transferase subunit ALG14</fullName>
    </recommendedName>
    <alternativeName>
        <fullName evidence="10">Asparagine-linked glycosylation protein 14</fullName>
    </alternativeName>
</protein>
<evidence type="ECO:0000313" key="13">
    <source>
        <dbReference type="EMBL" id="KAF2142299.1"/>
    </source>
</evidence>
<dbReference type="Pfam" id="PF08660">
    <property type="entry name" value="Alg14"/>
    <property type="match status" value="2"/>
</dbReference>
<dbReference type="InterPro" id="IPR013969">
    <property type="entry name" value="Oligosacch_biosynth_Alg14"/>
</dbReference>
<evidence type="ECO:0000256" key="10">
    <source>
        <dbReference type="ARBA" id="ARBA00032062"/>
    </source>
</evidence>
<comment type="subunit">
    <text evidence="4">Heterodimer with ALG13 to form a functional enzyme.</text>
</comment>
<evidence type="ECO:0000313" key="14">
    <source>
        <dbReference type="Proteomes" id="UP000799438"/>
    </source>
</evidence>
<dbReference type="GO" id="GO:0004577">
    <property type="term" value="F:N-acetylglucosaminyldiphosphodolichol N-acetylglucosaminyltransferase activity"/>
    <property type="evidence" value="ECO:0007669"/>
    <property type="project" value="TreeGrafter"/>
</dbReference>
<evidence type="ECO:0000256" key="11">
    <source>
        <dbReference type="SAM" id="MobiDB-lite"/>
    </source>
</evidence>
<feature type="compositionally biased region" description="Low complexity" evidence="11">
    <location>
        <begin position="53"/>
        <end position="72"/>
    </location>
</feature>
<feature type="region of interest" description="Disordered" evidence="11">
    <location>
        <begin position="164"/>
        <end position="215"/>
    </location>
</feature>
<keyword evidence="7" id="KW-0256">Endoplasmic reticulum</keyword>